<keyword evidence="1" id="KW-0472">Membrane</keyword>
<protein>
    <submittedName>
        <fullName evidence="2">Uncharacterized protein</fullName>
    </submittedName>
</protein>
<reference evidence="3" key="1">
    <citation type="submission" date="2018-12" db="EMBL/GenBank/DDBJ databases">
        <title>Complete genome sequence of Paenibacillus sp. MBLB1234.</title>
        <authorList>
            <person name="Nam Y.-D."/>
            <person name="Kang J."/>
            <person name="Chung W.-H."/>
            <person name="Park Y.S."/>
        </authorList>
    </citation>
    <scope>NUCLEOTIDE SEQUENCE [LARGE SCALE GENOMIC DNA]</scope>
    <source>
        <strain evidence="3">MBLB1234</strain>
    </source>
</reference>
<feature type="transmembrane region" description="Helical" evidence="1">
    <location>
        <begin position="143"/>
        <end position="165"/>
    </location>
</feature>
<accession>A0A3Q9IEJ1</accession>
<keyword evidence="1" id="KW-1133">Transmembrane helix</keyword>
<evidence type="ECO:0000313" key="3">
    <source>
        <dbReference type="Proteomes" id="UP000270678"/>
    </source>
</evidence>
<feature type="transmembrane region" description="Helical" evidence="1">
    <location>
        <begin position="96"/>
        <end position="116"/>
    </location>
</feature>
<organism evidence="2 3">
    <name type="scientific">Paenibacillus lutimineralis</name>
    <dbReference type="NCBI Taxonomy" id="2707005"/>
    <lineage>
        <taxon>Bacteria</taxon>
        <taxon>Bacillati</taxon>
        <taxon>Bacillota</taxon>
        <taxon>Bacilli</taxon>
        <taxon>Bacillales</taxon>
        <taxon>Paenibacillaceae</taxon>
        <taxon>Paenibacillus</taxon>
    </lineage>
</organism>
<dbReference type="OrthoDB" id="2597063at2"/>
<keyword evidence="1" id="KW-0812">Transmembrane</keyword>
<dbReference type="EMBL" id="CP034346">
    <property type="protein sequence ID" value="AZS17276.1"/>
    <property type="molecule type" value="Genomic_DNA"/>
</dbReference>
<evidence type="ECO:0000256" key="1">
    <source>
        <dbReference type="SAM" id="Phobius"/>
    </source>
</evidence>
<dbReference type="Proteomes" id="UP000270678">
    <property type="component" value="Chromosome"/>
</dbReference>
<name>A0A3Q9IEJ1_9BACL</name>
<feature type="transmembrane region" description="Helical" evidence="1">
    <location>
        <begin position="211"/>
        <end position="230"/>
    </location>
</feature>
<gene>
    <name evidence="2" type="ORF">EI981_24505</name>
</gene>
<dbReference type="RefSeq" id="WP_127002688.1">
    <property type="nucleotide sequence ID" value="NZ_CP034346.1"/>
</dbReference>
<feature type="transmembrane region" description="Helical" evidence="1">
    <location>
        <begin position="51"/>
        <end position="69"/>
    </location>
</feature>
<feature type="transmembrane region" description="Helical" evidence="1">
    <location>
        <begin position="21"/>
        <end position="39"/>
    </location>
</feature>
<feature type="transmembrane region" description="Helical" evidence="1">
    <location>
        <begin position="172"/>
        <end position="199"/>
    </location>
</feature>
<keyword evidence="3" id="KW-1185">Reference proteome</keyword>
<dbReference type="AlphaFoldDB" id="A0A3Q9IEJ1"/>
<sequence length="240" mass="27094">MRMVLKHFCRGSRFDWRLYKQPVALLTIILLISYLLGIITGQPDKPRAVNYIAEMGMFPLVIMFTILMFQHEIGGGGMEIISTYPISLRLIALRKWLNVVLLSVLASLLWMMVYLFKYGEISTDMYPWNGAKGAFRAASMPELLIQVLPAYLLLASLTMAAIIIFRSIYGGIIAGFALWILDTISGGSLLSSFTLYTAYLPQEASFPINRLVLLLASALLLTIALWLIGYRERWIGKEEE</sequence>
<evidence type="ECO:0000313" key="2">
    <source>
        <dbReference type="EMBL" id="AZS17276.1"/>
    </source>
</evidence>
<dbReference type="KEGG" id="plut:EI981_24505"/>
<proteinExistence type="predicted"/>